<name>A0ABX0K527_9PROT</name>
<reference evidence="1 2" key="1">
    <citation type="journal article" date="2020" name="Int. J. Syst. Evol. Microbiol.">
        <title>Novel acetic acid bacteria from cider fermentations: Acetobacter conturbans sp. nov. and Acetobacter fallax sp. nov.</title>
        <authorList>
            <person name="Sombolestani A.S."/>
            <person name="Cleenwerck I."/>
            <person name="Cnockaert M."/>
            <person name="Borremans W."/>
            <person name="Wieme A.D."/>
            <person name="De Vuyst L."/>
            <person name="Vandamme P."/>
        </authorList>
    </citation>
    <scope>NUCLEOTIDE SEQUENCE [LARGE SCALE GENOMIC DNA]</scope>
    <source>
        <strain evidence="1 2">LMG 1627</strain>
    </source>
</reference>
<keyword evidence="2" id="KW-1185">Reference proteome</keyword>
<protein>
    <submittedName>
        <fullName evidence="1">DUF2274 domain-containing protein</fullName>
    </submittedName>
</protein>
<organism evidence="1 2">
    <name type="scientific">Acetobacter conturbans</name>
    <dbReference type="NCBI Taxonomy" id="1737472"/>
    <lineage>
        <taxon>Bacteria</taxon>
        <taxon>Pseudomonadati</taxon>
        <taxon>Pseudomonadota</taxon>
        <taxon>Alphaproteobacteria</taxon>
        <taxon>Acetobacterales</taxon>
        <taxon>Acetobacteraceae</taxon>
        <taxon>Acetobacter</taxon>
    </lineage>
</organism>
<accession>A0ABX0K527</accession>
<dbReference type="EMBL" id="WOSY01000012">
    <property type="protein sequence ID" value="NHN89448.1"/>
    <property type="molecule type" value="Genomic_DNA"/>
</dbReference>
<comment type="caution">
    <text evidence="1">The sequence shown here is derived from an EMBL/GenBank/DDBJ whole genome shotgun (WGS) entry which is preliminary data.</text>
</comment>
<evidence type="ECO:0000313" key="2">
    <source>
        <dbReference type="Proteomes" id="UP000631653"/>
    </source>
</evidence>
<dbReference type="RefSeq" id="WP_173570777.1">
    <property type="nucleotide sequence ID" value="NZ_WOSY01000012.1"/>
</dbReference>
<dbReference type="InterPro" id="IPR018733">
    <property type="entry name" value="DUF2274"/>
</dbReference>
<proteinExistence type="predicted"/>
<evidence type="ECO:0000313" key="1">
    <source>
        <dbReference type="EMBL" id="NHN89448.1"/>
    </source>
</evidence>
<gene>
    <name evidence="1" type="ORF">GOB81_12535</name>
</gene>
<dbReference type="Proteomes" id="UP000631653">
    <property type="component" value="Unassembled WGS sequence"/>
</dbReference>
<dbReference type="Pfam" id="PF10038">
    <property type="entry name" value="DUF2274"/>
    <property type="match status" value="1"/>
</dbReference>
<sequence length="90" mass="10163">MTKLRIAAIPDSRPVKLTVEFPAEIYRDLTLYAELLSSEAVNSREGASDPARLVPLMVGRFMETDRAFQKQRRVRLLLSVQKTRNAGSSQ</sequence>